<dbReference type="Gene3D" id="3.30.200.20">
    <property type="entry name" value="Phosphorylase Kinase, domain 1"/>
    <property type="match status" value="1"/>
</dbReference>
<evidence type="ECO:0000256" key="2">
    <source>
        <dbReference type="ARBA" id="ARBA00022741"/>
    </source>
</evidence>
<dbReference type="InterPro" id="IPR036457">
    <property type="entry name" value="PPM-type-like_dom_sf"/>
</dbReference>
<keyword evidence="2" id="KW-0547">Nucleotide-binding</keyword>
<keyword evidence="5" id="KW-1133">Transmembrane helix</keyword>
<evidence type="ECO:0000313" key="9">
    <source>
        <dbReference type="Proteomes" id="UP000660885"/>
    </source>
</evidence>
<evidence type="ECO:0000259" key="7">
    <source>
        <dbReference type="PROSITE" id="PS51746"/>
    </source>
</evidence>
<dbReference type="SUPFAM" id="SSF81606">
    <property type="entry name" value="PP2C-like"/>
    <property type="match status" value="1"/>
</dbReference>
<keyword evidence="1" id="KW-0808">Transferase</keyword>
<dbReference type="Gene3D" id="3.60.40.10">
    <property type="entry name" value="PPM-type phosphatase domain"/>
    <property type="match status" value="1"/>
</dbReference>
<dbReference type="InterPro" id="IPR008271">
    <property type="entry name" value="Ser/Thr_kinase_AS"/>
</dbReference>
<keyword evidence="9" id="KW-1185">Reference proteome</keyword>
<evidence type="ECO:0000256" key="3">
    <source>
        <dbReference type="ARBA" id="ARBA00022777"/>
    </source>
</evidence>
<keyword evidence="5" id="KW-0812">Transmembrane</keyword>
<dbReference type="PROSITE" id="PS00108">
    <property type="entry name" value="PROTEIN_KINASE_ST"/>
    <property type="match status" value="1"/>
</dbReference>
<dbReference type="PANTHER" id="PTHR43289">
    <property type="entry name" value="MITOGEN-ACTIVATED PROTEIN KINASE KINASE KINASE 20-RELATED"/>
    <property type="match status" value="1"/>
</dbReference>
<dbReference type="RefSeq" id="WP_202834546.1">
    <property type="nucleotide sequence ID" value="NZ_JAETWB010000025.1"/>
</dbReference>
<organism evidence="8 9">
    <name type="scientific">Belnapia arida</name>
    <dbReference type="NCBI Taxonomy" id="2804533"/>
    <lineage>
        <taxon>Bacteria</taxon>
        <taxon>Pseudomonadati</taxon>
        <taxon>Pseudomonadota</taxon>
        <taxon>Alphaproteobacteria</taxon>
        <taxon>Acetobacterales</taxon>
        <taxon>Roseomonadaceae</taxon>
        <taxon>Belnapia</taxon>
    </lineage>
</organism>
<keyword evidence="3 8" id="KW-0418">Kinase</keyword>
<dbReference type="Gene3D" id="1.10.510.10">
    <property type="entry name" value="Transferase(Phosphotransferase) domain 1"/>
    <property type="match status" value="1"/>
</dbReference>
<dbReference type="SUPFAM" id="SSF56112">
    <property type="entry name" value="Protein kinase-like (PK-like)"/>
    <property type="match status" value="1"/>
</dbReference>
<name>A0ABS1U9G1_9PROT</name>
<evidence type="ECO:0000256" key="5">
    <source>
        <dbReference type="SAM" id="Phobius"/>
    </source>
</evidence>
<feature type="transmembrane region" description="Helical" evidence="5">
    <location>
        <begin position="556"/>
        <end position="574"/>
    </location>
</feature>
<sequence>MATTLGIAGATSPGQPNVRAGFCSERGRRPDNQDYCGLWLGDPVRGDRHGMIAAIADGVGGAKGGRVAAELAVRGLLEGLLGQSETLAVQRAAARAIEATNGWLHAVGRTDAALAGMACTLTALVLRGRRLHVLHVGDTRLYRLRGGVLDRLTTDHTPGAPGTSHMLTRAVGPAETVRLDYAEEAAQPHDRYLLCSDGVHGELPDRRILVELARRAAPHETARRLVEAALASSAGDNATALVLDVLDLPTPDQADLQAAAAALPVLPAPRRGATVDDFVLDEMLVDGRYSRVFRGRDTAAEGRPVVLKFPKPGAAAEASFRQAFLRESWIAARVRSPFVGEVLELPAGRQSCLYSAMPLYQGETLERRILRGPPVSLEAGVVIAAKLGKALGALHRAGVIHRDIKPDNVILEPGGGLRLIDLGVARLPNLEDFAAPDIPGTPSYMAPELHAGQAGDERSDLYALGVTLYRLFGGGYPYGEVEPFSHPRFKAPESLLTRRRDLPAWLDQVLARSVAVAPEHRFADANELVAELEIGMARGAPQKPGPRSLHDRNPLLFWRITAGLLALMLLASLASK</sequence>
<dbReference type="SMART" id="SM00331">
    <property type="entry name" value="PP2C_SIG"/>
    <property type="match status" value="1"/>
</dbReference>
<proteinExistence type="predicted"/>
<dbReference type="CDD" id="cd00143">
    <property type="entry name" value="PP2Cc"/>
    <property type="match status" value="1"/>
</dbReference>
<dbReference type="CDD" id="cd14014">
    <property type="entry name" value="STKc_PknB_like"/>
    <property type="match status" value="1"/>
</dbReference>
<dbReference type="PROSITE" id="PS50011">
    <property type="entry name" value="PROTEIN_KINASE_DOM"/>
    <property type="match status" value="1"/>
</dbReference>
<dbReference type="PANTHER" id="PTHR43289:SF34">
    <property type="entry name" value="SERINE_THREONINE-PROTEIN KINASE YBDM-RELATED"/>
    <property type="match status" value="1"/>
</dbReference>
<dbReference type="EMBL" id="JAETWB010000025">
    <property type="protein sequence ID" value="MBL6081323.1"/>
    <property type="molecule type" value="Genomic_DNA"/>
</dbReference>
<dbReference type="InterPro" id="IPR000719">
    <property type="entry name" value="Prot_kinase_dom"/>
</dbReference>
<evidence type="ECO:0000313" key="8">
    <source>
        <dbReference type="EMBL" id="MBL6081323.1"/>
    </source>
</evidence>
<dbReference type="PROSITE" id="PS51746">
    <property type="entry name" value="PPM_2"/>
    <property type="match status" value="1"/>
</dbReference>
<evidence type="ECO:0000256" key="4">
    <source>
        <dbReference type="ARBA" id="ARBA00022840"/>
    </source>
</evidence>
<feature type="domain" description="Protein kinase" evidence="6">
    <location>
        <begin position="278"/>
        <end position="534"/>
    </location>
</feature>
<dbReference type="Pfam" id="PF13672">
    <property type="entry name" value="PP2C_2"/>
    <property type="match status" value="1"/>
</dbReference>
<dbReference type="GO" id="GO:0016301">
    <property type="term" value="F:kinase activity"/>
    <property type="evidence" value="ECO:0007669"/>
    <property type="project" value="UniProtKB-KW"/>
</dbReference>
<evidence type="ECO:0000256" key="1">
    <source>
        <dbReference type="ARBA" id="ARBA00022679"/>
    </source>
</evidence>
<feature type="domain" description="PPM-type phosphatase" evidence="7">
    <location>
        <begin position="19"/>
        <end position="245"/>
    </location>
</feature>
<keyword evidence="4" id="KW-0067">ATP-binding</keyword>
<dbReference type="Pfam" id="PF00069">
    <property type="entry name" value="Pkinase"/>
    <property type="match status" value="1"/>
</dbReference>
<keyword evidence="5" id="KW-0472">Membrane</keyword>
<protein>
    <submittedName>
        <fullName evidence="8">Bifunctional protein-serine/threonine kinase/phosphatase</fullName>
    </submittedName>
</protein>
<dbReference type="Proteomes" id="UP000660885">
    <property type="component" value="Unassembled WGS sequence"/>
</dbReference>
<accession>A0ABS1U9G1</accession>
<dbReference type="SMART" id="SM00332">
    <property type="entry name" value="PP2Cc"/>
    <property type="match status" value="1"/>
</dbReference>
<gene>
    <name evidence="8" type="ORF">JMJ56_25335</name>
</gene>
<dbReference type="InterPro" id="IPR011009">
    <property type="entry name" value="Kinase-like_dom_sf"/>
</dbReference>
<dbReference type="InterPro" id="IPR001932">
    <property type="entry name" value="PPM-type_phosphatase-like_dom"/>
</dbReference>
<dbReference type="SMART" id="SM00220">
    <property type="entry name" value="S_TKc"/>
    <property type="match status" value="1"/>
</dbReference>
<evidence type="ECO:0000259" key="6">
    <source>
        <dbReference type="PROSITE" id="PS50011"/>
    </source>
</evidence>
<comment type="caution">
    <text evidence="8">The sequence shown here is derived from an EMBL/GenBank/DDBJ whole genome shotgun (WGS) entry which is preliminary data.</text>
</comment>
<reference evidence="8 9" key="1">
    <citation type="submission" date="2021-01" db="EMBL/GenBank/DDBJ databases">
        <title>Belnapia mucosa sp. nov. and Belnapia arida sp. nov., isolated from the Tabernas Desert (Almeria, Spain).</title>
        <authorList>
            <person name="Molina-Menor E."/>
            <person name="Vidal-Verdu A."/>
            <person name="Calonge A."/>
            <person name="Satari L."/>
            <person name="Pereto J."/>
            <person name="Porcar M."/>
        </authorList>
    </citation>
    <scope>NUCLEOTIDE SEQUENCE [LARGE SCALE GENOMIC DNA]</scope>
    <source>
        <strain evidence="8 9">T18</strain>
    </source>
</reference>